<dbReference type="EMBL" id="BPVZ01000032">
    <property type="protein sequence ID" value="GKV10792.1"/>
    <property type="molecule type" value="Genomic_DNA"/>
</dbReference>
<protein>
    <submittedName>
        <fullName evidence="1">Uncharacterized protein</fullName>
    </submittedName>
</protein>
<reference evidence="1 2" key="1">
    <citation type="journal article" date="2021" name="Commun. Biol.">
        <title>The genome of Shorea leprosula (Dipterocarpaceae) highlights the ecological relevance of drought in aseasonal tropical rainforests.</title>
        <authorList>
            <person name="Ng K.K.S."/>
            <person name="Kobayashi M.J."/>
            <person name="Fawcett J.A."/>
            <person name="Hatakeyama M."/>
            <person name="Paape T."/>
            <person name="Ng C.H."/>
            <person name="Ang C.C."/>
            <person name="Tnah L.H."/>
            <person name="Lee C.T."/>
            <person name="Nishiyama T."/>
            <person name="Sese J."/>
            <person name="O'Brien M.J."/>
            <person name="Copetti D."/>
            <person name="Mohd Noor M.I."/>
            <person name="Ong R.C."/>
            <person name="Putra M."/>
            <person name="Sireger I.Z."/>
            <person name="Indrioko S."/>
            <person name="Kosugi Y."/>
            <person name="Izuno A."/>
            <person name="Isagi Y."/>
            <person name="Lee S.L."/>
            <person name="Shimizu K.K."/>
        </authorList>
    </citation>
    <scope>NUCLEOTIDE SEQUENCE [LARGE SCALE GENOMIC DNA]</scope>
    <source>
        <strain evidence="1">214</strain>
    </source>
</reference>
<evidence type="ECO:0000313" key="2">
    <source>
        <dbReference type="Proteomes" id="UP001054252"/>
    </source>
</evidence>
<keyword evidence="2" id="KW-1185">Reference proteome</keyword>
<accession>A0AAV5JHG6</accession>
<organism evidence="1 2">
    <name type="scientific">Rubroshorea leprosula</name>
    <dbReference type="NCBI Taxonomy" id="152421"/>
    <lineage>
        <taxon>Eukaryota</taxon>
        <taxon>Viridiplantae</taxon>
        <taxon>Streptophyta</taxon>
        <taxon>Embryophyta</taxon>
        <taxon>Tracheophyta</taxon>
        <taxon>Spermatophyta</taxon>
        <taxon>Magnoliopsida</taxon>
        <taxon>eudicotyledons</taxon>
        <taxon>Gunneridae</taxon>
        <taxon>Pentapetalae</taxon>
        <taxon>rosids</taxon>
        <taxon>malvids</taxon>
        <taxon>Malvales</taxon>
        <taxon>Dipterocarpaceae</taxon>
        <taxon>Rubroshorea</taxon>
    </lineage>
</organism>
<proteinExistence type="predicted"/>
<name>A0AAV5JHG6_9ROSI</name>
<dbReference type="AlphaFoldDB" id="A0AAV5JHG6"/>
<gene>
    <name evidence="1" type="ORF">SLEP1_g22106</name>
</gene>
<evidence type="ECO:0000313" key="1">
    <source>
        <dbReference type="EMBL" id="GKV10792.1"/>
    </source>
</evidence>
<comment type="caution">
    <text evidence="1">The sequence shown here is derived from an EMBL/GenBank/DDBJ whole genome shotgun (WGS) entry which is preliminary data.</text>
</comment>
<dbReference type="Proteomes" id="UP001054252">
    <property type="component" value="Unassembled WGS sequence"/>
</dbReference>
<sequence>MFRKLPLRNCSNRFDKQAKAIMKMQLEGEKKTMKEKMGATEDQALLEIAEAERKPKTCQPGTHQNNQDAVSQTINMLKQDCVKCRQ</sequence>